<evidence type="ECO:0000256" key="1">
    <source>
        <dbReference type="ARBA" id="ARBA00009884"/>
    </source>
</evidence>
<dbReference type="InterPro" id="IPR043127">
    <property type="entry name" value="Sec-1-like_dom3a"/>
</dbReference>
<evidence type="ECO:0000313" key="3">
    <source>
        <dbReference type="Proteomes" id="UP001153069"/>
    </source>
</evidence>
<name>A0A9N8EZ60_9STRA</name>
<dbReference type="AlphaFoldDB" id="A0A9N8EZ60"/>
<dbReference type="EMBL" id="CAICTM010002274">
    <property type="protein sequence ID" value="CAB9528624.1"/>
    <property type="molecule type" value="Genomic_DNA"/>
</dbReference>
<dbReference type="Gene3D" id="3.90.830.10">
    <property type="entry name" value="Syntaxin Binding Protein 1, Chain A, domain 2"/>
    <property type="match status" value="1"/>
</dbReference>
<sequence>MALSSNSLKAAQLKAVHRMLAFNEETASYDNDNDYTLPPAGSSHNQWKILIYDAPCRSIISPLLSVSQLRRRGVTLHLLLHSDREAIPDVPAVYFVTPTKENLARIAQDCGKRLYGRAHLNFVTKLDRSLMEEFAQLVVQTGSLDVVASVHDQYLDYVCLERHLFSLHKPNSYVTYNGSGTTEQAMEAAMTEIAYGLFSVVATLEQIPVIRCPKGAAPEMVARKLNRMIAEHPTLLRNKGGHTRPLLVILDRNADLITPFHHTSTYQALIDDVLTHRANRVEFVETKDADSKRPKKIPKKFDLDPDEDPFYIAHKFQPFPEAIESNGVELEDVTAREQAIRSKAVTGGDNSNNLVPDPSGNAANDLATAVDSLPALLNQKKQLEMHTSILQAVMNEVAARDVPQFYELESSLATGSYKNNSDQAKKDVLALAGDPSKGNVDDKIRLVMVYCLATAAKSADIDEVTQAMQDAVEKSEGVDRAAREKVKVGVKATQYLKQLRSMHMIPSMAEMSLSDEAPASAGAGIASFLQKTTGQAAGLLAKATDRVTSMLGKIHKHYATLVVENLCEMKPGTEDEQFLYLDPKVKGEVDVVKLRSMTRSPVREVIAFTIGGGCYAEYQNLQMVATDRRTISYGSTELVDASDFLAQLGQLG</sequence>
<dbReference type="Gene3D" id="3.40.50.2060">
    <property type="match status" value="1"/>
</dbReference>
<comment type="similarity">
    <text evidence="1">Belongs to the STXBP/unc-18/SEC1 family.</text>
</comment>
<proteinExistence type="inferred from homology"/>
<accession>A0A9N8EZ60</accession>
<dbReference type="Proteomes" id="UP001153069">
    <property type="component" value="Unassembled WGS sequence"/>
</dbReference>
<evidence type="ECO:0000313" key="2">
    <source>
        <dbReference type="EMBL" id="CAB9528624.1"/>
    </source>
</evidence>
<dbReference type="InterPro" id="IPR036045">
    <property type="entry name" value="Sec1-like_sf"/>
</dbReference>
<dbReference type="InterPro" id="IPR043154">
    <property type="entry name" value="Sec-1-like_dom1"/>
</dbReference>
<dbReference type="PIRSF" id="PIRSF005715">
    <property type="entry name" value="VPS45_Sec1"/>
    <property type="match status" value="1"/>
</dbReference>
<dbReference type="InterPro" id="IPR027482">
    <property type="entry name" value="Sec1-like_dom2"/>
</dbReference>
<reference evidence="2" key="1">
    <citation type="submission" date="2020-06" db="EMBL/GenBank/DDBJ databases">
        <authorList>
            <consortium name="Plant Systems Biology data submission"/>
        </authorList>
    </citation>
    <scope>NUCLEOTIDE SEQUENCE</scope>
    <source>
        <strain evidence="2">D6</strain>
    </source>
</reference>
<dbReference type="SUPFAM" id="SSF56815">
    <property type="entry name" value="Sec1/munc18-like (SM) proteins"/>
    <property type="match status" value="1"/>
</dbReference>
<gene>
    <name evidence="2" type="ORF">SEMRO_2276_G321640.1</name>
</gene>
<dbReference type="Gene3D" id="1.25.40.60">
    <property type="match status" value="1"/>
</dbReference>
<dbReference type="OrthoDB" id="10251230at2759"/>
<organism evidence="2 3">
    <name type="scientific">Seminavis robusta</name>
    <dbReference type="NCBI Taxonomy" id="568900"/>
    <lineage>
        <taxon>Eukaryota</taxon>
        <taxon>Sar</taxon>
        <taxon>Stramenopiles</taxon>
        <taxon>Ochrophyta</taxon>
        <taxon>Bacillariophyta</taxon>
        <taxon>Bacillariophyceae</taxon>
        <taxon>Bacillariophycidae</taxon>
        <taxon>Naviculales</taxon>
        <taxon>Naviculaceae</taxon>
        <taxon>Seminavis</taxon>
    </lineage>
</organism>
<dbReference type="GO" id="GO:0016192">
    <property type="term" value="P:vesicle-mediated transport"/>
    <property type="evidence" value="ECO:0007669"/>
    <property type="project" value="InterPro"/>
</dbReference>
<dbReference type="PANTHER" id="PTHR11679">
    <property type="entry name" value="VESICLE PROTEIN SORTING-ASSOCIATED"/>
    <property type="match status" value="1"/>
</dbReference>
<comment type="caution">
    <text evidence="2">The sequence shown here is derived from an EMBL/GenBank/DDBJ whole genome shotgun (WGS) entry which is preliminary data.</text>
</comment>
<dbReference type="InterPro" id="IPR001619">
    <property type="entry name" value="Sec1-like"/>
</dbReference>
<dbReference type="Gene3D" id="3.40.50.1910">
    <property type="match status" value="1"/>
</dbReference>
<dbReference type="Pfam" id="PF00995">
    <property type="entry name" value="Sec1"/>
    <property type="match status" value="1"/>
</dbReference>
<keyword evidence="3" id="KW-1185">Reference proteome</keyword>
<protein>
    <submittedName>
        <fullName evidence="2">Sec1 family domain-containing protein 1</fullName>
    </submittedName>
</protein>